<feature type="region of interest" description="Disordered" evidence="1">
    <location>
        <begin position="203"/>
        <end position="282"/>
    </location>
</feature>
<sequence>MSLHDLPLSIRKMIYSHAVTIAHSNQRIITLDQNDSKTITMVDPDLLHFSLTHREAYDQIEESLQTPITISMKMWNEAESYWYTPDTYDLAQYNITRCKILAHVDEDIFDYLPDLLNDLAGLDHLQECTVLFDWGFCSDALSHTDINEYVFSESADYMLDHIWPEIELQCPIIIDYEALEPCHWIWRLKGVEKCRWTSLQQRLNESDKDSQDNDATSPSISGSSDGPDNEDDSNEENDTDEENGDAEEGSGDDETENDHESVSEDENGHDYKDGTAAGTTTL</sequence>
<feature type="compositionally biased region" description="Low complexity" evidence="1">
    <location>
        <begin position="217"/>
        <end position="226"/>
    </location>
</feature>
<dbReference type="OrthoDB" id="10574066at2759"/>
<dbReference type="EMBL" id="ML992513">
    <property type="protein sequence ID" value="KAF2220288.1"/>
    <property type="molecule type" value="Genomic_DNA"/>
</dbReference>
<accession>A0A6A6G427</accession>
<feature type="compositionally biased region" description="Basic and acidic residues" evidence="1">
    <location>
        <begin position="258"/>
        <end position="273"/>
    </location>
</feature>
<feature type="compositionally biased region" description="Acidic residues" evidence="1">
    <location>
        <begin position="227"/>
        <end position="257"/>
    </location>
</feature>
<reference evidence="3" key="1">
    <citation type="journal article" date="2020" name="Stud. Mycol.">
        <title>101 Dothideomycetes genomes: A test case for predicting lifestyles and emergence of pathogens.</title>
        <authorList>
            <person name="Haridas S."/>
            <person name="Albert R."/>
            <person name="Binder M."/>
            <person name="Bloem J."/>
            <person name="LaButti K."/>
            <person name="Salamov A."/>
            <person name="Andreopoulos B."/>
            <person name="Baker S."/>
            <person name="Barry K."/>
            <person name="Bills G."/>
            <person name="Bluhm B."/>
            <person name="Cannon C."/>
            <person name="Castanera R."/>
            <person name="Culley D."/>
            <person name="Daum C."/>
            <person name="Ezra D."/>
            <person name="Gonzalez J."/>
            <person name="Henrissat B."/>
            <person name="Kuo A."/>
            <person name="Liang C."/>
            <person name="Lipzen A."/>
            <person name="Lutzoni F."/>
            <person name="Magnuson J."/>
            <person name="Mondo S."/>
            <person name="Nolan M."/>
            <person name="Ohm R."/>
            <person name="Pangilinan J."/>
            <person name="Park H.-J."/>
            <person name="Ramirez L."/>
            <person name="Alfaro M."/>
            <person name="Sun H."/>
            <person name="Tritt A."/>
            <person name="Yoshinaga Y."/>
            <person name="Zwiers L.-H."/>
            <person name="Turgeon B."/>
            <person name="Goodwin S."/>
            <person name="Spatafora J."/>
            <person name="Crous P."/>
            <person name="Grigoriev I."/>
        </authorList>
    </citation>
    <scope>NUCLEOTIDE SEQUENCE [LARGE SCALE GENOMIC DNA]</scope>
    <source>
        <strain evidence="3">CECT 20119</strain>
    </source>
</reference>
<keyword evidence="3" id="KW-1185">Reference proteome</keyword>
<gene>
    <name evidence="2" type="ORF">BDZ85DRAFT_34068</name>
</gene>
<proteinExistence type="predicted"/>
<organism evidence="2 3">
    <name type="scientific">Elsinoe ampelina</name>
    <dbReference type="NCBI Taxonomy" id="302913"/>
    <lineage>
        <taxon>Eukaryota</taxon>
        <taxon>Fungi</taxon>
        <taxon>Dikarya</taxon>
        <taxon>Ascomycota</taxon>
        <taxon>Pezizomycotina</taxon>
        <taxon>Dothideomycetes</taxon>
        <taxon>Dothideomycetidae</taxon>
        <taxon>Myriangiales</taxon>
        <taxon>Elsinoaceae</taxon>
        <taxon>Elsinoe</taxon>
    </lineage>
</organism>
<dbReference type="AlphaFoldDB" id="A0A6A6G427"/>
<dbReference type="Proteomes" id="UP000799538">
    <property type="component" value="Unassembled WGS sequence"/>
</dbReference>
<name>A0A6A6G427_9PEZI</name>
<evidence type="ECO:0000313" key="3">
    <source>
        <dbReference type="Proteomes" id="UP000799538"/>
    </source>
</evidence>
<evidence type="ECO:0000256" key="1">
    <source>
        <dbReference type="SAM" id="MobiDB-lite"/>
    </source>
</evidence>
<protein>
    <submittedName>
        <fullName evidence="2">Uncharacterized protein</fullName>
    </submittedName>
</protein>
<evidence type="ECO:0000313" key="2">
    <source>
        <dbReference type="EMBL" id="KAF2220288.1"/>
    </source>
</evidence>